<evidence type="ECO:0000256" key="1">
    <source>
        <dbReference type="SAM" id="MobiDB-lite"/>
    </source>
</evidence>
<evidence type="ECO:0000313" key="3">
    <source>
        <dbReference type="EMBL" id="CAD7654696.1"/>
    </source>
</evidence>
<evidence type="ECO:0000256" key="2">
    <source>
        <dbReference type="SAM" id="SignalP"/>
    </source>
</evidence>
<proteinExistence type="predicted"/>
<dbReference type="EMBL" id="OC923202">
    <property type="protein sequence ID" value="CAD7654696.1"/>
    <property type="molecule type" value="Genomic_DNA"/>
</dbReference>
<protein>
    <recommendedName>
        <fullName evidence="5">Kielin/chordin-like protein</fullName>
    </recommendedName>
</protein>
<dbReference type="EMBL" id="CAJPVJ010008377">
    <property type="protein sequence ID" value="CAG2171883.1"/>
    <property type="molecule type" value="Genomic_DNA"/>
</dbReference>
<keyword evidence="2" id="KW-0732">Signal</keyword>
<feature type="chain" id="PRO_5036211426" description="Kielin/chordin-like protein" evidence="2">
    <location>
        <begin position="23"/>
        <end position="433"/>
    </location>
</feature>
<evidence type="ECO:0008006" key="5">
    <source>
        <dbReference type="Google" id="ProtNLM"/>
    </source>
</evidence>
<dbReference type="OrthoDB" id="365605at2759"/>
<dbReference type="Proteomes" id="UP000728032">
    <property type="component" value="Unassembled WGS sequence"/>
</dbReference>
<name>A0A7R9M7V7_9ACAR</name>
<evidence type="ECO:0000313" key="4">
    <source>
        <dbReference type="Proteomes" id="UP000728032"/>
    </source>
</evidence>
<accession>A0A7R9M7V7</accession>
<keyword evidence="4" id="KW-1185">Reference proteome</keyword>
<organism evidence="3">
    <name type="scientific">Oppiella nova</name>
    <dbReference type="NCBI Taxonomy" id="334625"/>
    <lineage>
        <taxon>Eukaryota</taxon>
        <taxon>Metazoa</taxon>
        <taxon>Ecdysozoa</taxon>
        <taxon>Arthropoda</taxon>
        <taxon>Chelicerata</taxon>
        <taxon>Arachnida</taxon>
        <taxon>Acari</taxon>
        <taxon>Acariformes</taxon>
        <taxon>Sarcoptiformes</taxon>
        <taxon>Oribatida</taxon>
        <taxon>Brachypylina</taxon>
        <taxon>Oppioidea</taxon>
        <taxon>Oppiidae</taxon>
        <taxon>Oppiella</taxon>
    </lineage>
</organism>
<sequence>MFAKQLTILSIIALILVTNIYAQSDEPMKRQRGVRDYELELPASRSAIDRKHGSSNETSAPDVPNPNPNPQPKSKYVPIEGTAGCRRCVSNNYLTHYYERNCTARDVEVGCGSQSCPKYFVCPQKSPKTPTNGCEYKGQVYGFGAEVPVDNPCKRGCYCDENAGSRPTIRCAEVDCFNHIRAPQTNCFNVYEPDKCCPRLQCPSPDTQSSASRCLYDGRRYHLGETIYPKEDHCLECRCVEGWDENKPLNSTGTCRRIRCHMDSNPKFREGCLPIYHERTCCPIDYYCPPSDEHQCLFGGRKYLIGEHLNIGRNDRTECTCLVPPEFTCVERSRVHTYKRVDSAPKVETTTGASTAAAAAGVVNFPTEAPVAHKCAPFIPEGLQCAGTNCTTIIDDNGCQACRCQKPCPVFKCQGSCRLFAVTPGECPKCKCG</sequence>
<dbReference type="AlphaFoldDB" id="A0A7R9M7V7"/>
<reference evidence="3" key="1">
    <citation type="submission" date="2020-11" db="EMBL/GenBank/DDBJ databases">
        <authorList>
            <person name="Tran Van P."/>
        </authorList>
    </citation>
    <scope>NUCLEOTIDE SEQUENCE</scope>
</reference>
<gene>
    <name evidence="3" type="ORF">ONB1V03_LOCUS11341</name>
</gene>
<feature type="region of interest" description="Disordered" evidence="1">
    <location>
        <begin position="43"/>
        <end position="77"/>
    </location>
</feature>
<feature type="signal peptide" evidence="2">
    <location>
        <begin position="1"/>
        <end position="22"/>
    </location>
</feature>